<dbReference type="PANTHER" id="PTHR42760:SF135">
    <property type="entry name" value="BLL7886 PROTEIN"/>
    <property type="match status" value="1"/>
</dbReference>
<dbReference type="PRINTS" id="PR00080">
    <property type="entry name" value="SDRFAMILY"/>
</dbReference>
<dbReference type="PANTHER" id="PTHR42760">
    <property type="entry name" value="SHORT-CHAIN DEHYDROGENASES/REDUCTASES FAMILY MEMBER"/>
    <property type="match status" value="1"/>
</dbReference>
<dbReference type="EMBL" id="CP031357">
    <property type="protein sequence ID" value="AXK41862.1"/>
    <property type="molecule type" value="Genomic_DNA"/>
</dbReference>
<protein>
    <submittedName>
        <fullName evidence="4">SDR family NAD(P)-dependent oxidoreductase</fullName>
    </submittedName>
</protein>
<feature type="domain" description="Ketoreductase" evidence="3">
    <location>
        <begin position="10"/>
        <end position="193"/>
    </location>
</feature>
<dbReference type="RefSeq" id="WP_115416048.1">
    <property type="nucleotide sequence ID" value="NZ_CP031357.1"/>
</dbReference>
<dbReference type="SUPFAM" id="SSF51735">
    <property type="entry name" value="NAD(P)-binding Rossmann-fold domains"/>
    <property type="match status" value="1"/>
</dbReference>
<dbReference type="GO" id="GO:0030497">
    <property type="term" value="P:fatty acid elongation"/>
    <property type="evidence" value="ECO:0007669"/>
    <property type="project" value="TreeGrafter"/>
</dbReference>
<keyword evidence="2" id="KW-0560">Oxidoreductase</keyword>
<dbReference type="OrthoDB" id="7170719at2"/>
<reference evidence="5" key="1">
    <citation type="submission" date="2018-07" db="EMBL/GenBank/DDBJ databases">
        <title>Genome sequence of Erythrobacter strain YH-07, an antagonistic bacterium isolated from Yellow Sea.</title>
        <authorList>
            <person name="Tang T."/>
            <person name="Liu Q."/>
            <person name="Sun X."/>
        </authorList>
    </citation>
    <scope>NUCLEOTIDE SEQUENCE [LARGE SCALE GENOMIC DNA]</scope>
    <source>
        <strain evidence="5">YH-07</strain>
    </source>
</reference>
<dbReference type="GO" id="GO:0016616">
    <property type="term" value="F:oxidoreductase activity, acting on the CH-OH group of donors, NAD or NADP as acceptor"/>
    <property type="evidence" value="ECO:0007669"/>
    <property type="project" value="TreeGrafter"/>
</dbReference>
<organism evidence="4 5">
    <name type="scientific">Erythrobacter aureus</name>
    <dbReference type="NCBI Taxonomy" id="2182384"/>
    <lineage>
        <taxon>Bacteria</taxon>
        <taxon>Pseudomonadati</taxon>
        <taxon>Pseudomonadota</taxon>
        <taxon>Alphaproteobacteria</taxon>
        <taxon>Sphingomonadales</taxon>
        <taxon>Erythrobacteraceae</taxon>
        <taxon>Erythrobacter/Porphyrobacter group</taxon>
        <taxon>Erythrobacter</taxon>
    </lineage>
</organism>
<dbReference type="InterPro" id="IPR002347">
    <property type="entry name" value="SDR_fam"/>
</dbReference>
<sequence>MTDAFGLEGRTIIVTGGAQGVGRALAEFGLARGANIALVDINAEALEQARDEIDSPNLACFASNVAVESEVDELVAGTIDRFGDLDGLINNAGVIRAALAHEMSLETWQKVIDVNLTGAFLCLRAVGRALIEKAQRGVQSPGRIVNISSDAGRRGTIGQINYGAAKSGVLGLTMSAAREWARHGITVNSICYGVVETPMTETIRNERFRERYLAQIPLGRFADPDEVSPATWFFLTDAASYVTGQHLSVDGGFHIAT</sequence>
<dbReference type="SMART" id="SM00822">
    <property type="entry name" value="PKS_KR"/>
    <property type="match status" value="1"/>
</dbReference>
<dbReference type="PROSITE" id="PS00061">
    <property type="entry name" value="ADH_SHORT"/>
    <property type="match status" value="1"/>
</dbReference>
<dbReference type="FunFam" id="3.40.50.720:FF:000173">
    <property type="entry name" value="3-oxoacyl-[acyl-carrier protein] reductase"/>
    <property type="match status" value="1"/>
</dbReference>
<dbReference type="Gene3D" id="3.40.50.720">
    <property type="entry name" value="NAD(P)-binding Rossmann-like Domain"/>
    <property type="match status" value="1"/>
</dbReference>
<comment type="similarity">
    <text evidence="1">Belongs to the short-chain dehydrogenases/reductases (SDR) family.</text>
</comment>
<dbReference type="KEGG" id="err:DVR09_05460"/>
<dbReference type="InterPro" id="IPR057326">
    <property type="entry name" value="KR_dom"/>
</dbReference>
<evidence type="ECO:0000313" key="5">
    <source>
        <dbReference type="Proteomes" id="UP000254508"/>
    </source>
</evidence>
<evidence type="ECO:0000259" key="3">
    <source>
        <dbReference type="SMART" id="SM00822"/>
    </source>
</evidence>
<dbReference type="Proteomes" id="UP000254508">
    <property type="component" value="Chromosome"/>
</dbReference>
<dbReference type="InterPro" id="IPR036291">
    <property type="entry name" value="NAD(P)-bd_dom_sf"/>
</dbReference>
<keyword evidence="5" id="KW-1185">Reference proteome</keyword>
<dbReference type="Pfam" id="PF13561">
    <property type="entry name" value="adh_short_C2"/>
    <property type="match status" value="1"/>
</dbReference>
<dbReference type="InterPro" id="IPR020904">
    <property type="entry name" value="Sc_DH/Rdtase_CS"/>
</dbReference>
<accession>A0A345YD60</accession>
<dbReference type="AlphaFoldDB" id="A0A345YD60"/>
<dbReference type="PRINTS" id="PR00081">
    <property type="entry name" value="GDHRDH"/>
</dbReference>
<proteinExistence type="inferred from homology"/>
<name>A0A345YD60_9SPHN</name>
<gene>
    <name evidence="4" type="ORF">DVR09_05460</name>
</gene>
<evidence type="ECO:0000256" key="2">
    <source>
        <dbReference type="ARBA" id="ARBA00023002"/>
    </source>
</evidence>
<evidence type="ECO:0000313" key="4">
    <source>
        <dbReference type="EMBL" id="AXK41862.1"/>
    </source>
</evidence>
<evidence type="ECO:0000256" key="1">
    <source>
        <dbReference type="ARBA" id="ARBA00006484"/>
    </source>
</evidence>